<dbReference type="AlphaFoldDB" id="A0A512RP89"/>
<evidence type="ECO:0000259" key="3">
    <source>
        <dbReference type="Pfam" id="PF16344"/>
    </source>
</evidence>
<sequence length="388" mass="42418">MMDDKALAQLINRYLSEDLSREEAERLLDSLSRGDAREQWEAALAALLQNREAHGLSDPARMQAAFRSITQRKPARMIRLWHAAAAAVLFIGLTAGAAFLLNGRQAKSPVTAADNKPLHNVTPGGNKAVLTLADGSQITLDSAGNGAIASQGNMQVIKLNSGQLAYNAGNGAKDSRMISYNTLATPRGGQFQIILPDGTKVWLNAASSLRYPTTFAGKERKVKLSGEAYFEVAKMDGKPFSVDVDDMQIQVLGTHFNVMAYRDEASIRTTLLEGAVRIRHGAGQTSLHPGQQAQLKTSGEMKVFDDVDVEETVAWKNGYFQFNRASLAGVMRQISRWYDADIAFEGNLPEREFGGKIARNSSIDEVLKVLELSNVHFRIEGKKITVLP</sequence>
<reference evidence="4 5" key="1">
    <citation type="submission" date="2019-07" db="EMBL/GenBank/DDBJ databases">
        <title>Whole genome shotgun sequence of Chitinophaga cymbidii NBRC 109752.</title>
        <authorList>
            <person name="Hosoyama A."/>
            <person name="Uohara A."/>
            <person name="Ohji S."/>
            <person name="Ichikawa N."/>
        </authorList>
    </citation>
    <scope>NUCLEOTIDE SEQUENCE [LARGE SCALE GENOMIC DNA]</scope>
    <source>
        <strain evidence="4 5">NBRC 109752</strain>
    </source>
</reference>
<dbReference type="EMBL" id="BKAU01000005">
    <property type="protein sequence ID" value="GEP97515.1"/>
    <property type="molecule type" value="Genomic_DNA"/>
</dbReference>
<keyword evidence="1" id="KW-1133">Transmembrane helix</keyword>
<protein>
    <submittedName>
        <fullName evidence="4">Iron dicitrate transporter FecR</fullName>
    </submittedName>
</protein>
<dbReference type="Proteomes" id="UP000321436">
    <property type="component" value="Unassembled WGS sequence"/>
</dbReference>
<name>A0A512RP89_9BACT</name>
<evidence type="ECO:0000259" key="2">
    <source>
        <dbReference type="Pfam" id="PF04773"/>
    </source>
</evidence>
<comment type="caution">
    <text evidence="4">The sequence shown here is derived from an EMBL/GenBank/DDBJ whole genome shotgun (WGS) entry which is preliminary data.</text>
</comment>
<dbReference type="PANTHER" id="PTHR30273">
    <property type="entry name" value="PERIPLASMIC SIGNAL SENSOR AND SIGMA FACTOR ACTIVATOR FECR-RELATED"/>
    <property type="match status" value="1"/>
</dbReference>
<dbReference type="PANTHER" id="PTHR30273:SF2">
    <property type="entry name" value="PROTEIN FECR"/>
    <property type="match status" value="1"/>
</dbReference>
<dbReference type="InterPro" id="IPR006860">
    <property type="entry name" value="FecR"/>
</dbReference>
<dbReference type="Gene3D" id="2.60.120.1440">
    <property type="match status" value="1"/>
</dbReference>
<keyword evidence="1" id="KW-0472">Membrane</keyword>
<proteinExistence type="predicted"/>
<dbReference type="InterPro" id="IPR032508">
    <property type="entry name" value="FecR_C"/>
</dbReference>
<accession>A0A512RP89</accession>
<dbReference type="Gene3D" id="3.55.50.30">
    <property type="match status" value="1"/>
</dbReference>
<dbReference type="InterPro" id="IPR012373">
    <property type="entry name" value="Ferrdict_sens_TM"/>
</dbReference>
<feature type="domain" description="FecR protein" evidence="2">
    <location>
        <begin position="182"/>
        <end position="277"/>
    </location>
</feature>
<feature type="transmembrane region" description="Helical" evidence="1">
    <location>
        <begin position="80"/>
        <end position="101"/>
    </location>
</feature>
<evidence type="ECO:0000313" key="4">
    <source>
        <dbReference type="EMBL" id="GEP97515.1"/>
    </source>
</evidence>
<dbReference type="Pfam" id="PF04773">
    <property type="entry name" value="FecR"/>
    <property type="match status" value="1"/>
</dbReference>
<keyword evidence="5" id="KW-1185">Reference proteome</keyword>
<keyword evidence="1" id="KW-0812">Transmembrane</keyword>
<gene>
    <name evidence="4" type="ORF">CCY01nite_37750</name>
</gene>
<organism evidence="4 5">
    <name type="scientific">Chitinophaga cymbidii</name>
    <dbReference type="NCBI Taxonomy" id="1096750"/>
    <lineage>
        <taxon>Bacteria</taxon>
        <taxon>Pseudomonadati</taxon>
        <taxon>Bacteroidota</taxon>
        <taxon>Chitinophagia</taxon>
        <taxon>Chitinophagales</taxon>
        <taxon>Chitinophagaceae</taxon>
        <taxon>Chitinophaga</taxon>
    </lineage>
</organism>
<dbReference type="GO" id="GO:0016989">
    <property type="term" value="F:sigma factor antagonist activity"/>
    <property type="evidence" value="ECO:0007669"/>
    <property type="project" value="TreeGrafter"/>
</dbReference>
<feature type="domain" description="Protein FecR C-terminal" evidence="3">
    <location>
        <begin position="319"/>
        <end position="386"/>
    </location>
</feature>
<evidence type="ECO:0000256" key="1">
    <source>
        <dbReference type="SAM" id="Phobius"/>
    </source>
</evidence>
<dbReference type="RefSeq" id="WP_186831146.1">
    <property type="nucleotide sequence ID" value="NZ_BKAU01000005.1"/>
</dbReference>
<dbReference type="Pfam" id="PF16344">
    <property type="entry name" value="FecR_C"/>
    <property type="match status" value="1"/>
</dbReference>
<evidence type="ECO:0000313" key="5">
    <source>
        <dbReference type="Proteomes" id="UP000321436"/>
    </source>
</evidence>
<dbReference type="FunFam" id="2.60.120.1440:FF:000001">
    <property type="entry name" value="Putative anti-sigma factor"/>
    <property type="match status" value="1"/>
</dbReference>